<comment type="subcellular location">
    <subcellularLocation>
        <location evidence="1">Secreted</location>
        <location evidence="1">Cell wall</location>
    </subcellularLocation>
</comment>
<dbReference type="InterPro" id="IPR002347">
    <property type="entry name" value="SDR_fam"/>
</dbReference>
<evidence type="ECO:0000256" key="1">
    <source>
        <dbReference type="ARBA" id="ARBA00004191"/>
    </source>
</evidence>
<keyword evidence="3" id="KW-0964">Secreted</keyword>
<evidence type="ECO:0000256" key="3">
    <source>
        <dbReference type="ARBA" id="ARBA00022512"/>
    </source>
</evidence>
<evidence type="ECO:0000313" key="7">
    <source>
        <dbReference type="EMBL" id="MBB5911921.1"/>
    </source>
</evidence>
<accession>A0A7W9P9C9</accession>
<sequence length="252" mass="25000">MTATLAGRIAVITGGASGIGAGIATVLAAAGARVVIADRDEAGTHAQVETLRAAGHEADALEVELGEESSIVAACALVTGRFGTPWLLVNNAGVQDRELLTEATAAEWDRVQAINARGTFLMIRETARAMIAAGGGGRIVNIASAALEGMAVAGLASYTASKGAVRALSRAAAMELAEHAITVNTVLPGGVITPGALGATGPAPSGPAAQRMPPLGFVEAGEIGHAVAFFAAPAAARITDQAITVDGGFSLT</sequence>
<dbReference type="GO" id="GO:0004316">
    <property type="term" value="F:3-oxoacyl-[acyl-carrier-protein] reductase (NADPH) activity"/>
    <property type="evidence" value="ECO:0007669"/>
    <property type="project" value="UniProtKB-EC"/>
</dbReference>
<reference evidence="7 8" key="1">
    <citation type="submission" date="2020-08" db="EMBL/GenBank/DDBJ databases">
        <title>Sequencing the genomes of 1000 actinobacteria strains.</title>
        <authorList>
            <person name="Klenk H.-P."/>
        </authorList>
    </citation>
    <scope>NUCLEOTIDE SEQUENCE [LARGE SCALE GENOMIC DNA]</scope>
    <source>
        <strain evidence="7 8">DSM 43582</strain>
    </source>
</reference>
<evidence type="ECO:0000256" key="6">
    <source>
        <dbReference type="ARBA" id="ARBA00047400"/>
    </source>
</evidence>
<dbReference type="EMBL" id="JACHIT010000001">
    <property type="protein sequence ID" value="MBB5911921.1"/>
    <property type="molecule type" value="Genomic_DNA"/>
</dbReference>
<keyword evidence="8" id="KW-1185">Reference proteome</keyword>
<gene>
    <name evidence="7" type="ORF">BJY24_000788</name>
</gene>
<dbReference type="SUPFAM" id="SSF51735">
    <property type="entry name" value="NAD(P)-binding Rossmann-fold domains"/>
    <property type="match status" value="1"/>
</dbReference>
<dbReference type="PRINTS" id="PR00081">
    <property type="entry name" value="GDHRDH"/>
</dbReference>
<dbReference type="GO" id="GO:0032787">
    <property type="term" value="P:monocarboxylic acid metabolic process"/>
    <property type="evidence" value="ECO:0007669"/>
    <property type="project" value="UniProtKB-ARBA"/>
</dbReference>
<dbReference type="PANTHER" id="PTHR42879">
    <property type="entry name" value="3-OXOACYL-(ACYL-CARRIER-PROTEIN) REDUCTASE"/>
    <property type="match status" value="1"/>
</dbReference>
<dbReference type="FunFam" id="3.40.50.720:FF:000084">
    <property type="entry name" value="Short-chain dehydrogenase reductase"/>
    <property type="match status" value="1"/>
</dbReference>
<dbReference type="InterPro" id="IPR020904">
    <property type="entry name" value="Sc_DH/Rdtase_CS"/>
</dbReference>
<comment type="similarity">
    <text evidence="2">Belongs to the short-chain dehydrogenases/reductases (SDR) family.</text>
</comment>
<dbReference type="Proteomes" id="UP000540412">
    <property type="component" value="Unassembled WGS sequence"/>
</dbReference>
<evidence type="ECO:0000313" key="8">
    <source>
        <dbReference type="Proteomes" id="UP000540412"/>
    </source>
</evidence>
<keyword evidence="3" id="KW-0134">Cell wall</keyword>
<evidence type="ECO:0000256" key="5">
    <source>
        <dbReference type="ARBA" id="ARBA00040781"/>
    </source>
</evidence>
<evidence type="ECO:0000256" key="4">
    <source>
        <dbReference type="ARBA" id="ARBA00023002"/>
    </source>
</evidence>
<dbReference type="PROSITE" id="PS00061">
    <property type="entry name" value="ADH_SHORT"/>
    <property type="match status" value="1"/>
</dbReference>
<dbReference type="PRINTS" id="PR00080">
    <property type="entry name" value="SDRFAMILY"/>
</dbReference>
<dbReference type="InterPro" id="IPR036291">
    <property type="entry name" value="NAD(P)-bd_dom_sf"/>
</dbReference>
<protein>
    <recommendedName>
        <fullName evidence="5">3-oxoacyl-[acyl-carrier-protein] reductase MabA</fullName>
    </recommendedName>
</protein>
<keyword evidence="4" id="KW-0560">Oxidoreductase</keyword>
<name>A0A7W9P9C9_9NOCA</name>
<evidence type="ECO:0000256" key="2">
    <source>
        <dbReference type="ARBA" id="ARBA00006484"/>
    </source>
</evidence>
<comment type="caution">
    <text evidence="7">The sequence shown here is derived from an EMBL/GenBank/DDBJ whole genome shotgun (WGS) entry which is preliminary data.</text>
</comment>
<dbReference type="InterPro" id="IPR050259">
    <property type="entry name" value="SDR"/>
</dbReference>
<proteinExistence type="inferred from homology"/>
<dbReference type="PANTHER" id="PTHR42879:SF2">
    <property type="entry name" value="3-OXOACYL-[ACYL-CARRIER-PROTEIN] REDUCTASE FABG"/>
    <property type="match status" value="1"/>
</dbReference>
<dbReference type="Pfam" id="PF13561">
    <property type="entry name" value="adh_short_C2"/>
    <property type="match status" value="1"/>
</dbReference>
<dbReference type="RefSeq" id="WP_040752945.1">
    <property type="nucleotide sequence ID" value="NZ_JACHIT010000001.1"/>
</dbReference>
<organism evidence="7 8">
    <name type="scientific">Nocardia transvalensis</name>
    <dbReference type="NCBI Taxonomy" id="37333"/>
    <lineage>
        <taxon>Bacteria</taxon>
        <taxon>Bacillati</taxon>
        <taxon>Actinomycetota</taxon>
        <taxon>Actinomycetes</taxon>
        <taxon>Mycobacteriales</taxon>
        <taxon>Nocardiaceae</taxon>
        <taxon>Nocardia</taxon>
    </lineage>
</organism>
<dbReference type="Gene3D" id="3.40.50.720">
    <property type="entry name" value="NAD(P)-binding Rossmann-like Domain"/>
    <property type="match status" value="1"/>
</dbReference>
<dbReference type="AlphaFoldDB" id="A0A7W9P9C9"/>
<comment type="catalytic activity">
    <reaction evidence="6">
        <text>a (3R)-hydroxyacyl-[ACP] + NADP(+) = a 3-oxoacyl-[ACP] + NADPH + H(+)</text>
        <dbReference type="Rhea" id="RHEA:17397"/>
        <dbReference type="Rhea" id="RHEA-COMP:9916"/>
        <dbReference type="Rhea" id="RHEA-COMP:9945"/>
        <dbReference type="ChEBI" id="CHEBI:15378"/>
        <dbReference type="ChEBI" id="CHEBI:57783"/>
        <dbReference type="ChEBI" id="CHEBI:58349"/>
        <dbReference type="ChEBI" id="CHEBI:78776"/>
        <dbReference type="ChEBI" id="CHEBI:78827"/>
        <dbReference type="EC" id="1.1.1.100"/>
    </reaction>
    <physiologicalReaction direction="right-to-left" evidence="6">
        <dbReference type="Rhea" id="RHEA:17399"/>
    </physiologicalReaction>
</comment>
<dbReference type="CDD" id="cd05233">
    <property type="entry name" value="SDR_c"/>
    <property type="match status" value="1"/>
</dbReference>